<dbReference type="PANTHER" id="PTHR43027">
    <property type="entry name" value="DOXORUBICIN RESISTANCE ABC TRANSPORTER PERMEASE PROTEIN DRRC-RELATED"/>
    <property type="match status" value="1"/>
</dbReference>
<dbReference type="InterPro" id="IPR052902">
    <property type="entry name" value="ABC-2_transporter"/>
</dbReference>
<evidence type="ECO:0000313" key="7">
    <source>
        <dbReference type="EMBL" id="VVM07746.1"/>
    </source>
</evidence>
<evidence type="ECO:0000256" key="1">
    <source>
        <dbReference type="ARBA" id="ARBA00004141"/>
    </source>
</evidence>
<protein>
    <recommendedName>
        <fullName evidence="5">Transport permease protein</fullName>
    </recommendedName>
</protein>
<keyword evidence="3 5" id="KW-1133">Transmembrane helix</keyword>
<feature type="transmembrane region" description="Helical" evidence="5">
    <location>
        <begin position="172"/>
        <end position="190"/>
    </location>
</feature>
<dbReference type="InterPro" id="IPR013525">
    <property type="entry name" value="ABC2_TM"/>
</dbReference>
<dbReference type="Proteomes" id="UP000334923">
    <property type="component" value="Unassembled WGS sequence"/>
</dbReference>
<accession>A0A5E6MF47</accession>
<organism evidence="7 8">
    <name type="scientific">Methylacidimicrobium tartarophylax</name>
    <dbReference type="NCBI Taxonomy" id="1041768"/>
    <lineage>
        <taxon>Bacteria</taxon>
        <taxon>Pseudomonadati</taxon>
        <taxon>Verrucomicrobiota</taxon>
        <taxon>Methylacidimicrobium</taxon>
    </lineage>
</organism>
<evidence type="ECO:0000313" key="8">
    <source>
        <dbReference type="Proteomes" id="UP000334923"/>
    </source>
</evidence>
<sequence>MNLRRIWALVLRYNYVYRRSAIRLLEVFFWPAIDLLVWGFLTLYLEQPGRELPSGVAFLVGAVIFWDILYRSQQGITLSFLEDVWSRNLLNLFTAPVRVTEFVGATCVVGILKTLVVGLYLTALAFFLYRFNLLAVGPTLFPLFVNLLLTGWALGIATTALLLRWGQAAEGIAWAVPFAIQPFSAVFYPVSALPSWLQPVAWSIPATHVFEGMRLALRGGFAWNHLVYATLLNLVYLVLAGSLFALLFAAAREKGLLVKIGTQ</sequence>
<dbReference type="PROSITE" id="PS51012">
    <property type="entry name" value="ABC_TM2"/>
    <property type="match status" value="1"/>
</dbReference>
<evidence type="ECO:0000256" key="5">
    <source>
        <dbReference type="RuleBase" id="RU361157"/>
    </source>
</evidence>
<dbReference type="AlphaFoldDB" id="A0A5E6MF47"/>
<dbReference type="PIRSF" id="PIRSF006648">
    <property type="entry name" value="DrrB"/>
    <property type="match status" value="1"/>
</dbReference>
<keyword evidence="8" id="KW-1185">Reference proteome</keyword>
<keyword evidence="2 5" id="KW-0812">Transmembrane</keyword>
<keyword evidence="5" id="KW-1003">Cell membrane</keyword>
<feature type="transmembrane region" description="Helical" evidence="5">
    <location>
        <begin position="21"/>
        <end position="40"/>
    </location>
</feature>
<proteinExistence type="inferred from homology"/>
<dbReference type="GO" id="GO:0140359">
    <property type="term" value="F:ABC-type transporter activity"/>
    <property type="evidence" value="ECO:0007669"/>
    <property type="project" value="InterPro"/>
</dbReference>
<dbReference type="RefSeq" id="WP_142660745.1">
    <property type="nucleotide sequence ID" value="NZ_CABFVA020000111.1"/>
</dbReference>
<comment type="similarity">
    <text evidence="5">Belongs to the ABC-2 integral membrane protein family.</text>
</comment>
<dbReference type="PANTHER" id="PTHR43027:SF1">
    <property type="entry name" value="DOXORUBICIN RESISTANCE ABC TRANSPORTER PERMEASE PROTEIN DRRC-RELATED"/>
    <property type="match status" value="1"/>
</dbReference>
<name>A0A5E6MF47_9BACT</name>
<comment type="subcellular location">
    <subcellularLocation>
        <location evidence="5">Cell membrane</location>
        <topology evidence="5">Multi-pass membrane protein</topology>
    </subcellularLocation>
    <subcellularLocation>
        <location evidence="1">Membrane</location>
        <topology evidence="1">Multi-pass membrane protein</topology>
    </subcellularLocation>
</comment>
<dbReference type="InterPro" id="IPR000412">
    <property type="entry name" value="ABC_2_transport"/>
</dbReference>
<evidence type="ECO:0000256" key="3">
    <source>
        <dbReference type="ARBA" id="ARBA00022989"/>
    </source>
</evidence>
<dbReference type="InterPro" id="IPR047817">
    <property type="entry name" value="ABC2_TM_bact-type"/>
</dbReference>
<feature type="transmembrane region" description="Helical" evidence="5">
    <location>
        <begin position="52"/>
        <end position="70"/>
    </location>
</feature>
<dbReference type="Pfam" id="PF01061">
    <property type="entry name" value="ABC2_membrane"/>
    <property type="match status" value="1"/>
</dbReference>
<keyword evidence="4 5" id="KW-0472">Membrane</keyword>
<dbReference type="EMBL" id="CABFVA020000111">
    <property type="protein sequence ID" value="VVM07746.1"/>
    <property type="molecule type" value="Genomic_DNA"/>
</dbReference>
<evidence type="ECO:0000259" key="6">
    <source>
        <dbReference type="PROSITE" id="PS51012"/>
    </source>
</evidence>
<evidence type="ECO:0000256" key="2">
    <source>
        <dbReference type="ARBA" id="ARBA00022692"/>
    </source>
</evidence>
<dbReference type="OrthoDB" id="9786643at2"/>
<feature type="domain" description="ABC transmembrane type-2" evidence="6">
    <location>
        <begin position="22"/>
        <end position="247"/>
    </location>
</feature>
<feature type="transmembrane region" description="Helical" evidence="5">
    <location>
        <begin position="141"/>
        <end position="163"/>
    </location>
</feature>
<evidence type="ECO:0000256" key="4">
    <source>
        <dbReference type="ARBA" id="ARBA00023136"/>
    </source>
</evidence>
<keyword evidence="5" id="KW-0813">Transport</keyword>
<dbReference type="GO" id="GO:0043190">
    <property type="term" value="C:ATP-binding cassette (ABC) transporter complex"/>
    <property type="evidence" value="ECO:0007669"/>
    <property type="project" value="InterPro"/>
</dbReference>
<feature type="transmembrane region" description="Helical" evidence="5">
    <location>
        <begin position="226"/>
        <end position="250"/>
    </location>
</feature>
<feature type="transmembrane region" description="Helical" evidence="5">
    <location>
        <begin position="102"/>
        <end position="129"/>
    </location>
</feature>
<gene>
    <name evidence="7" type="ORF">MAMT_01899</name>
</gene>
<reference evidence="7 8" key="1">
    <citation type="submission" date="2019-09" db="EMBL/GenBank/DDBJ databases">
        <authorList>
            <person name="Cremers G."/>
        </authorList>
    </citation>
    <scope>NUCLEOTIDE SEQUENCE [LARGE SCALE GENOMIC DNA]</scope>
    <source>
        <strain evidence="7">4A</strain>
    </source>
</reference>